<keyword evidence="7" id="KW-0808">Transferase</keyword>
<evidence type="ECO:0000256" key="9">
    <source>
        <dbReference type="ARBA" id="ARBA00023012"/>
    </source>
</evidence>
<dbReference type="InterPro" id="IPR003594">
    <property type="entry name" value="HATPase_dom"/>
</dbReference>
<dbReference type="InterPro" id="IPR005467">
    <property type="entry name" value="His_kinase_dom"/>
</dbReference>
<organism evidence="13 14">
    <name type="scientific">Limnothrix redekei LRLZ20PSL1</name>
    <dbReference type="NCBI Taxonomy" id="3112953"/>
    <lineage>
        <taxon>Bacteria</taxon>
        <taxon>Bacillati</taxon>
        <taxon>Cyanobacteriota</taxon>
        <taxon>Cyanophyceae</taxon>
        <taxon>Pseudanabaenales</taxon>
        <taxon>Pseudanabaenaceae</taxon>
        <taxon>Limnothrix</taxon>
    </lineage>
</organism>
<dbReference type="PRINTS" id="PR00344">
    <property type="entry name" value="BCTRLSENSOR"/>
</dbReference>
<feature type="transmembrane region" description="Helical" evidence="11">
    <location>
        <begin position="139"/>
        <end position="163"/>
    </location>
</feature>
<accession>A0ABW7C8F6</accession>
<proteinExistence type="predicted"/>
<dbReference type="InterPro" id="IPR007895">
    <property type="entry name" value="MASE1"/>
</dbReference>
<keyword evidence="8 11" id="KW-1133">Transmembrane helix</keyword>
<name>A0ABW7C8F6_9CYAN</name>
<comment type="caution">
    <text evidence="13">The sequence shown here is derived from an EMBL/GenBank/DDBJ whole genome shotgun (WGS) entry which is preliminary data.</text>
</comment>
<evidence type="ECO:0000256" key="10">
    <source>
        <dbReference type="ARBA" id="ARBA00023136"/>
    </source>
</evidence>
<evidence type="ECO:0000256" key="2">
    <source>
        <dbReference type="ARBA" id="ARBA00004651"/>
    </source>
</evidence>
<dbReference type="Proteomes" id="UP001604335">
    <property type="component" value="Unassembled WGS sequence"/>
</dbReference>
<dbReference type="InterPro" id="IPR004358">
    <property type="entry name" value="Sig_transdc_His_kin-like_C"/>
</dbReference>
<comment type="subcellular location">
    <subcellularLocation>
        <location evidence="2">Cell membrane</location>
        <topology evidence="2">Multi-pass membrane protein</topology>
    </subcellularLocation>
</comment>
<dbReference type="CDD" id="cd00082">
    <property type="entry name" value="HisKA"/>
    <property type="match status" value="1"/>
</dbReference>
<keyword evidence="4" id="KW-1003">Cell membrane</keyword>
<dbReference type="PROSITE" id="PS50109">
    <property type="entry name" value="HIS_KIN"/>
    <property type="match status" value="1"/>
</dbReference>
<keyword evidence="6 11" id="KW-0812">Transmembrane</keyword>
<dbReference type="SUPFAM" id="SSF55874">
    <property type="entry name" value="ATPase domain of HSP90 chaperone/DNA topoisomerase II/histidine kinase"/>
    <property type="match status" value="1"/>
</dbReference>
<dbReference type="SMART" id="SM00387">
    <property type="entry name" value="HATPase_c"/>
    <property type="match status" value="1"/>
</dbReference>
<feature type="transmembrane region" description="Helical" evidence="11">
    <location>
        <begin position="93"/>
        <end position="119"/>
    </location>
</feature>
<keyword evidence="7" id="KW-0418">Kinase</keyword>
<reference evidence="14" key="1">
    <citation type="journal article" date="2024" name="Algal Res.">
        <title>Biochemical, toxicological and genomic investigation of a high-biomass producing Limnothrix strain isolated from Italian shallow drinking water reservoir.</title>
        <authorList>
            <person name="Simonazzi M."/>
            <person name="Shishido T.K."/>
            <person name="Delbaje E."/>
            <person name="Wahlsten M."/>
            <person name="Fewer D.P."/>
            <person name="Sivonen K."/>
            <person name="Pezzolesi L."/>
            <person name="Pistocchi R."/>
        </authorList>
    </citation>
    <scope>NUCLEOTIDE SEQUENCE [LARGE SCALE GENOMIC DNA]</scope>
    <source>
        <strain evidence="14">LRLZ20PSL1</strain>
    </source>
</reference>
<dbReference type="EMBL" id="JAZAQF010000006">
    <property type="protein sequence ID" value="MFG3816211.1"/>
    <property type="molecule type" value="Genomic_DNA"/>
</dbReference>
<dbReference type="PANTHER" id="PTHR43065:SF50">
    <property type="entry name" value="HISTIDINE KINASE"/>
    <property type="match status" value="1"/>
</dbReference>
<evidence type="ECO:0000256" key="11">
    <source>
        <dbReference type="SAM" id="Phobius"/>
    </source>
</evidence>
<evidence type="ECO:0000256" key="8">
    <source>
        <dbReference type="ARBA" id="ARBA00022989"/>
    </source>
</evidence>
<feature type="domain" description="Histidine kinase" evidence="12">
    <location>
        <begin position="407"/>
        <end position="663"/>
    </location>
</feature>
<keyword evidence="14" id="KW-1185">Reference proteome</keyword>
<dbReference type="InterPro" id="IPR036890">
    <property type="entry name" value="HATPase_C_sf"/>
</dbReference>
<keyword evidence="5" id="KW-0597">Phosphoprotein</keyword>
<feature type="transmembrane region" description="Helical" evidence="11">
    <location>
        <begin position="286"/>
        <end position="307"/>
    </location>
</feature>
<evidence type="ECO:0000256" key="3">
    <source>
        <dbReference type="ARBA" id="ARBA00012438"/>
    </source>
</evidence>
<dbReference type="InterPro" id="IPR036097">
    <property type="entry name" value="HisK_dim/P_sf"/>
</dbReference>
<evidence type="ECO:0000259" key="12">
    <source>
        <dbReference type="PROSITE" id="PS50109"/>
    </source>
</evidence>
<dbReference type="InterPro" id="IPR003661">
    <property type="entry name" value="HisK_dim/P_dom"/>
</dbReference>
<sequence length="663" mass="73629">MEQITNVITVRKSLAWLQKIHLGPILGTALVYDALAELSRLLASTPNSVTPVWPPDGFAVGITLLCGKRVLPGVFLGSFGANIQAFWDSRNLITLLLSTLAVLGIAAGTTAGTQLGTFLFKQSTQNRYPFNQVSDTIRFLVYAGLLGPIVNATMGVGMLAFAGKINFLESVLSVWLIWWVSNVAGIFILTPLILSGHRYLKLNRLNCHNLLQIIFHILNRKIVNPYSFQGVLSRLGIKVAPSKEIEFILLMLSVFLISFFAFWNSQSIAYVLIPLLIWAVFRFGDIGANLTVFLISLMAVLGTVRGLGSFASPHLSQSLMGLQSFIVVVVFTSLILTAVLAEQNTAKVKLNRAFADLKVANHVLEHQAKTLVHQNRTLERTLEKLKFTQAQMVQSEKMSALGNLIAGVAHEINNPISFLDGSIENVEEYTNYLLEHIRLYQQQYPEPKVDILKHAEDIDLEFLEEDFPRLFEAMHHATNRVTGISKSLRAFTRSDTDQKVKAQLEENLNSTILILKYRLKGTNQRPEIRVVRNYGNLPEIYCFPGQMNQVFMNVLANAIDAIDESAVGQSFTHLQANPYQITVTTKLEDNQIMIAIADNAKGMNEATITRVFDHLFTTKGVNQGTGIGLSIAREIVVAKHGGSIDVQSQLNQGTEFLIRLPIE</sequence>
<evidence type="ECO:0000313" key="14">
    <source>
        <dbReference type="Proteomes" id="UP001604335"/>
    </source>
</evidence>
<gene>
    <name evidence="13" type="ORF">VPK24_01070</name>
</gene>
<evidence type="ECO:0000256" key="5">
    <source>
        <dbReference type="ARBA" id="ARBA00022553"/>
    </source>
</evidence>
<evidence type="ECO:0000256" key="7">
    <source>
        <dbReference type="ARBA" id="ARBA00022777"/>
    </source>
</evidence>
<dbReference type="PANTHER" id="PTHR43065">
    <property type="entry name" value="SENSOR HISTIDINE KINASE"/>
    <property type="match status" value="1"/>
</dbReference>
<dbReference type="Pfam" id="PF05231">
    <property type="entry name" value="MASE1"/>
    <property type="match status" value="1"/>
</dbReference>
<dbReference type="RefSeq" id="WP_393009950.1">
    <property type="nucleotide sequence ID" value="NZ_JAZAQF010000006.1"/>
</dbReference>
<dbReference type="Gene3D" id="3.30.565.10">
    <property type="entry name" value="Histidine kinase-like ATPase, C-terminal domain"/>
    <property type="match status" value="1"/>
</dbReference>
<evidence type="ECO:0000256" key="4">
    <source>
        <dbReference type="ARBA" id="ARBA00022475"/>
    </source>
</evidence>
<dbReference type="Gene3D" id="1.10.287.130">
    <property type="match status" value="1"/>
</dbReference>
<protein>
    <recommendedName>
        <fullName evidence="3">histidine kinase</fullName>
        <ecNumber evidence="3">2.7.13.3</ecNumber>
    </recommendedName>
</protein>
<feature type="transmembrane region" description="Helical" evidence="11">
    <location>
        <begin position="175"/>
        <end position="194"/>
    </location>
</feature>
<keyword evidence="9" id="KW-0902">Two-component regulatory system</keyword>
<evidence type="ECO:0000313" key="13">
    <source>
        <dbReference type="EMBL" id="MFG3816211.1"/>
    </source>
</evidence>
<dbReference type="EC" id="2.7.13.3" evidence="3"/>
<keyword evidence="10 11" id="KW-0472">Membrane</keyword>
<feature type="transmembrane region" description="Helical" evidence="11">
    <location>
        <begin position="319"/>
        <end position="341"/>
    </location>
</feature>
<dbReference type="SUPFAM" id="SSF47384">
    <property type="entry name" value="Homodimeric domain of signal transducing histidine kinase"/>
    <property type="match status" value="1"/>
</dbReference>
<comment type="catalytic activity">
    <reaction evidence="1">
        <text>ATP + protein L-histidine = ADP + protein N-phospho-L-histidine.</text>
        <dbReference type="EC" id="2.7.13.3"/>
    </reaction>
</comment>
<evidence type="ECO:0000256" key="6">
    <source>
        <dbReference type="ARBA" id="ARBA00022692"/>
    </source>
</evidence>
<dbReference type="Pfam" id="PF02518">
    <property type="entry name" value="HATPase_c"/>
    <property type="match status" value="1"/>
</dbReference>
<feature type="transmembrane region" description="Helical" evidence="11">
    <location>
        <begin position="247"/>
        <end position="280"/>
    </location>
</feature>
<evidence type="ECO:0000256" key="1">
    <source>
        <dbReference type="ARBA" id="ARBA00000085"/>
    </source>
</evidence>